<keyword evidence="8" id="KW-1185">Reference proteome</keyword>
<feature type="transmembrane region" description="Helical" evidence="5">
    <location>
        <begin position="378"/>
        <end position="401"/>
    </location>
</feature>
<proteinExistence type="predicted"/>
<evidence type="ECO:0000256" key="1">
    <source>
        <dbReference type="ARBA" id="ARBA00022723"/>
    </source>
</evidence>
<dbReference type="GO" id="GO:0006351">
    <property type="term" value="P:DNA-templated transcription"/>
    <property type="evidence" value="ECO:0007669"/>
    <property type="project" value="InterPro"/>
</dbReference>
<keyword evidence="5" id="KW-1133">Transmembrane helix</keyword>
<organism evidence="7 8">
    <name type="scientific">Cuscuta australis</name>
    <dbReference type="NCBI Taxonomy" id="267555"/>
    <lineage>
        <taxon>Eukaryota</taxon>
        <taxon>Viridiplantae</taxon>
        <taxon>Streptophyta</taxon>
        <taxon>Embryophyta</taxon>
        <taxon>Tracheophyta</taxon>
        <taxon>Spermatophyta</taxon>
        <taxon>Magnoliopsida</taxon>
        <taxon>eudicotyledons</taxon>
        <taxon>Gunneridae</taxon>
        <taxon>Pentapetalae</taxon>
        <taxon>asterids</taxon>
        <taxon>lamiids</taxon>
        <taxon>Solanales</taxon>
        <taxon>Convolvulaceae</taxon>
        <taxon>Cuscuteae</taxon>
        <taxon>Cuscuta</taxon>
        <taxon>Cuscuta subgen. Grammica</taxon>
        <taxon>Cuscuta sect. Cleistogrammica</taxon>
    </lineage>
</organism>
<dbReference type="PANTHER" id="PTHR36802:SF1">
    <property type="entry name" value="OS02G0815400 PROTEIN"/>
    <property type="match status" value="1"/>
</dbReference>
<dbReference type="PROSITE" id="PS51133">
    <property type="entry name" value="ZF_TFIIS_2"/>
    <property type="match status" value="1"/>
</dbReference>
<evidence type="ECO:0000256" key="2">
    <source>
        <dbReference type="ARBA" id="ARBA00022771"/>
    </source>
</evidence>
<dbReference type="GO" id="GO:0008270">
    <property type="term" value="F:zinc ion binding"/>
    <property type="evidence" value="ECO:0007669"/>
    <property type="project" value="UniProtKB-KW"/>
</dbReference>
<feature type="domain" description="TFIIS-type" evidence="6">
    <location>
        <begin position="50"/>
        <end position="90"/>
    </location>
</feature>
<reference evidence="7 8" key="1">
    <citation type="submission" date="2018-06" db="EMBL/GenBank/DDBJ databases">
        <title>The Genome of Cuscuta australis (Dodder) Provides Insight into the Evolution of Plant Parasitism.</title>
        <authorList>
            <person name="Liu H."/>
        </authorList>
    </citation>
    <scope>NUCLEOTIDE SEQUENCE [LARGE SCALE GENOMIC DNA]</scope>
    <source>
        <strain evidence="8">cv. Yunnan</strain>
        <tissue evidence="7">Vines</tissue>
    </source>
</reference>
<keyword evidence="1" id="KW-0479">Metal-binding</keyword>
<evidence type="ECO:0000313" key="7">
    <source>
        <dbReference type="EMBL" id="RAL43689.1"/>
    </source>
</evidence>
<dbReference type="InterPro" id="IPR001222">
    <property type="entry name" value="Znf_TFIIS"/>
</dbReference>
<keyword evidence="5" id="KW-0472">Membrane</keyword>
<dbReference type="SUPFAM" id="SSF57783">
    <property type="entry name" value="Zinc beta-ribbon"/>
    <property type="match status" value="1"/>
</dbReference>
<evidence type="ECO:0000256" key="4">
    <source>
        <dbReference type="PROSITE-ProRule" id="PRU00472"/>
    </source>
</evidence>
<comment type="caution">
    <text evidence="7">The sequence shown here is derived from an EMBL/GenBank/DDBJ whole genome shotgun (WGS) entry which is preliminary data.</text>
</comment>
<dbReference type="Proteomes" id="UP000249390">
    <property type="component" value="Unassembled WGS sequence"/>
</dbReference>
<keyword evidence="2 4" id="KW-0863">Zinc-finger</keyword>
<dbReference type="EMBL" id="NQVE01000152">
    <property type="protein sequence ID" value="RAL43689.1"/>
    <property type="molecule type" value="Genomic_DNA"/>
</dbReference>
<dbReference type="Pfam" id="PF01096">
    <property type="entry name" value="Zn_ribbon_TFIIS"/>
    <property type="match status" value="1"/>
</dbReference>
<gene>
    <name evidence="7" type="ORF">DM860_014190</name>
</gene>
<feature type="transmembrane region" description="Helical" evidence="5">
    <location>
        <begin position="172"/>
        <end position="193"/>
    </location>
</feature>
<name>A0A328DHD5_9ASTE</name>
<evidence type="ECO:0000256" key="5">
    <source>
        <dbReference type="SAM" id="Phobius"/>
    </source>
</evidence>
<dbReference type="PANTHER" id="PTHR36802">
    <property type="entry name" value="OS02G0815400 PROTEIN"/>
    <property type="match status" value="1"/>
</dbReference>
<dbReference type="AlphaFoldDB" id="A0A328DHD5"/>
<dbReference type="Gene3D" id="2.20.25.10">
    <property type="match status" value="1"/>
</dbReference>
<evidence type="ECO:0000313" key="8">
    <source>
        <dbReference type="Proteomes" id="UP000249390"/>
    </source>
</evidence>
<protein>
    <recommendedName>
        <fullName evidence="6">TFIIS-type domain-containing protein</fullName>
    </recommendedName>
</protein>
<dbReference type="GO" id="GO:0003676">
    <property type="term" value="F:nucleic acid binding"/>
    <property type="evidence" value="ECO:0007669"/>
    <property type="project" value="InterPro"/>
</dbReference>
<sequence length="409" mass="44769">MDRPGGFACPTCPYICDIGARVKIKRKMHLVPKKLDPILSVDSMDTAPTTKERCSTCGYDEAAFVEMQTRSADEPATRFYRCKSLLLRWLLLPLQPSFVSDYPTITHIPFSTFPEIPTMSLLFPALPPAVTQFSSKPAFQAQSHSPSQIQTPRNPSNPILDRSSEKLQTALISLRIICHACLGIFVSITVFFFKWYDCMKLNDAAFDLSNGPVQSECGEEIGETLLNISRAWELADTSTSAALMVKVTQLGDCLTSSQKSALGKRLLSAGRRFQSMGQYDKGEVQRIAEVMMRTGMLLSRYAVSAGTDEEPKQQTRTFKFGELEVALSSGKAYVGTAIGSAFGILCWGLSQRVASVPESSFQYANDNALLLAKSLQGFLLALLYSSTVLSAFVTIGLLLLAGQLKSSGK</sequence>
<evidence type="ECO:0000256" key="3">
    <source>
        <dbReference type="ARBA" id="ARBA00022833"/>
    </source>
</evidence>
<accession>A0A328DHD5</accession>
<evidence type="ECO:0000259" key="6">
    <source>
        <dbReference type="PROSITE" id="PS51133"/>
    </source>
</evidence>
<dbReference type="SMART" id="SM00440">
    <property type="entry name" value="ZnF_C2C2"/>
    <property type="match status" value="1"/>
</dbReference>
<keyword evidence="3" id="KW-0862">Zinc</keyword>
<dbReference type="GO" id="GO:0009507">
    <property type="term" value="C:chloroplast"/>
    <property type="evidence" value="ECO:0007669"/>
    <property type="project" value="TreeGrafter"/>
</dbReference>
<keyword evidence="5" id="KW-0812">Transmembrane</keyword>